<evidence type="ECO:0000313" key="1">
    <source>
        <dbReference type="EMBL" id="KAH7979093.1"/>
    </source>
</evidence>
<protein>
    <submittedName>
        <fullName evidence="1">Uncharacterized protein</fullName>
    </submittedName>
</protein>
<keyword evidence="2" id="KW-1185">Reference proteome</keyword>
<dbReference type="EMBL" id="CM023470">
    <property type="protein sequence ID" value="KAH7979093.1"/>
    <property type="molecule type" value="Genomic_DNA"/>
</dbReference>
<accession>A0ACB8DXT4</accession>
<dbReference type="Proteomes" id="UP000821865">
    <property type="component" value="Chromosome 1"/>
</dbReference>
<comment type="caution">
    <text evidence="1">The sequence shown here is derived from an EMBL/GenBank/DDBJ whole genome shotgun (WGS) entry which is preliminary data.</text>
</comment>
<name>A0ACB8DXT4_DERSI</name>
<organism evidence="1 2">
    <name type="scientific">Dermacentor silvarum</name>
    <name type="common">Tick</name>
    <dbReference type="NCBI Taxonomy" id="543639"/>
    <lineage>
        <taxon>Eukaryota</taxon>
        <taxon>Metazoa</taxon>
        <taxon>Ecdysozoa</taxon>
        <taxon>Arthropoda</taxon>
        <taxon>Chelicerata</taxon>
        <taxon>Arachnida</taxon>
        <taxon>Acari</taxon>
        <taxon>Parasitiformes</taxon>
        <taxon>Ixodida</taxon>
        <taxon>Ixodoidea</taxon>
        <taxon>Ixodidae</taxon>
        <taxon>Rhipicephalinae</taxon>
        <taxon>Dermacentor</taxon>
    </lineage>
</organism>
<proteinExistence type="predicted"/>
<gene>
    <name evidence="1" type="ORF">HPB49_008097</name>
</gene>
<reference evidence="1" key="1">
    <citation type="submission" date="2020-05" db="EMBL/GenBank/DDBJ databases">
        <title>Large-scale comparative analyses of tick genomes elucidate their genetic diversity and vector capacities.</title>
        <authorList>
            <person name="Jia N."/>
            <person name="Wang J."/>
            <person name="Shi W."/>
            <person name="Du L."/>
            <person name="Sun Y."/>
            <person name="Zhan W."/>
            <person name="Jiang J."/>
            <person name="Wang Q."/>
            <person name="Zhang B."/>
            <person name="Ji P."/>
            <person name="Sakyi L.B."/>
            <person name="Cui X."/>
            <person name="Yuan T."/>
            <person name="Jiang B."/>
            <person name="Yang W."/>
            <person name="Lam T.T.-Y."/>
            <person name="Chang Q."/>
            <person name="Ding S."/>
            <person name="Wang X."/>
            <person name="Zhu J."/>
            <person name="Ruan X."/>
            <person name="Zhao L."/>
            <person name="Wei J."/>
            <person name="Que T."/>
            <person name="Du C."/>
            <person name="Cheng J."/>
            <person name="Dai P."/>
            <person name="Han X."/>
            <person name="Huang E."/>
            <person name="Gao Y."/>
            <person name="Liu J."/>
            <person name="Shao H."/>
            <person name="Ye R."/>
            <person name="Li L."/>
            <person name="Wei W."/>
            <person name="Wang X."/>
            <person name="Wang C."/>
            <person name="Yang T."/>
            <person name="Huo Q."/>
            <person name="Li W."/>
            <person name="Guo W."/>
            <person name="Chen H."/>
            <person name="Zhou L."/>
            <person name="Ni X."/>
            <person name="Tian J."/>
            <person name="Zhou Y."/>
            <person name="Sheng Y."/>
            <person name="Liu T."/>
            <person name="Pan Y."/>
            <person name="Xia L."/>
            <person name="Li J."/>
            <person name="Zhao F."/>
            <person name="Cao W."/>
        </authorList>
    </citation>
    <scope>NUCLEOTIDE SEQUENCE</scope>
    <source>
        <strain evidence="1">Dsil-2018</strain>
    </source>
</reference>
<evidence type="ECO:0000313" key="2">
    <source>
        <dbReference type="Proteomes" id="UP000821865"/>
    </source>
</evidence>
<sequence length="314" mass="35441">MSKTVCGTAKDRMRQTLDEFMDTGWDGVKNSLQYSGPKVCRCFLLGLSPHDAVAGTKIFMSTCSKIHNYALKADFKNRSRMYRLRGHRFYDLTVLAYLQMVIRSCEILDRAKNGRLMRCQSTARSNRHGEKEARLKSYGDKMDKKLIGAEELGNKGKVQEALAVIKEVERLKRRRNRLERMLDRKPSELVNDQKQNICEECQLCIGLDDNEQGIANHSSGRLHNAILDMCRNFAELAASLEKSQAAVDWARLEAAQPQSKQSTSRLDLASTRAHRAVVDLRTVHRAARPASGHASMALMDEESNCMRHARGGAL</sequence>